<evidence type="ECO:0000256" key="1">
    <source>
        <dbReference type="SAM" id="MobiDB-lite"/>
    </source>
</evidence>
<feature type="compositionally biased region" description="Low complexity" evidence="1">
    <location>
        <begin position="8"/>
        <end position="17"/>
    </location>
</feature>
<feature type="compositionally biased region" description="Pro residues" evidence="1">
    <location>
        <begin position="18"/>
        <end position="29"/>
    </location>
</feature>
<gene>
    <name evidence="2" type="ORF">SEVIR_3G130866v2</name>
</gene>
<evidence type="ECO:0000313" key="2">
    <source>
        <dbReference type="EMBL" id="TKW25625.1"/>
    </source>
</evidence>
<accession>A0A4U6VAY5</accession>
<reference evidence="2" key="1">
    <citation type="submission" date="2019-03" db="EMBL/GenBank/DDBJ databases">
        <title>WGS assembly of Setaria viridis.</title>
        <authorList>
            <person name="Huang P."/>
            <person name="Jenkins J."/>
            <person name="Grimwood J."/>
            <person name="Barry K."/>
            <person name="Healey A."/>
            <person name="Mamidi S."/>
            <person name="Sreedasyam A."/>
            <person name="Shu S."/>
            <person name="Feldman M."/>
            <person name="Wu J."/>
            <person name="Yu Y."/>
            <person name="Chen C."/>
            <person name="Johnson J."/>
            <person name="Rokhsar D."/>
            <person name="Baxter I."/>
            <person name="Schmutz J."/>
            <person name="Brutnell T."/>
            <person name="Kellogg E."/>
        </authorList>
    </citation>
    <scope>NUCLEOTIDE SEQUENCE [LARGE SCALE GENOMIC DNA]</scope>
</reference>
<evidence type="ECO:0000313" key="3">
    <source>
        <dbReference type="Proteomes" id="UP000298652"/>
    </source>
</evidence>
<dbReference type="Proteomes" id="UP000298652">
    <property type="component" value="Chromosome 3"/>
</dbReference>
<keyword evidence="3" id="KW-1185">Reference proteome</keyword>
<organism evidence="2 3">
    <name type="scientific">Setaria viridis</name>
    <name type="common">Green bristlegrass</name>
    <name type="synonym">Setaria italica subsp. viridis</name>
    <dbReference type="NCBI Taxonomy" id="4556"/>
    <lineage>
        <taxon>Eukaryota</taxon>
        <taxon>Viridiplantae</taxon>
        <taxon>Streptophyta</taxon>
        <taxon>Embryophyta</taxon>
        <taxon>Tracheophyta</taxon>
        <taxon>Spermatophyta</taxon>
        <taxon>Magnoliopsida</taxon>
        <taxon>Liliopsida</taxon>
        <taxon>Poales</taxon>
        <taxon>Poaceae</taxon>
        <taxon>PACMAD clade</taxon>
        <taxon>Panicoideae</taxon>
        <taxon>Panicodae</taxon>
        <taxon>Paniceae</taxon>
        <taxon>Cenchrinae</taxon>
        <taxon>Setaria</taxon>
    </lineage>
</organism>
<dbReference type="EMBL" id="CM016554">
    <property type="protein sequence ID" value="TKW25625.1"/>
    <property type="molecule type" value="Genomic_DNA"/>
</dbReference>
<dbReference type="AlphaFoldDB" id="A0A4U6VAY5"/>
<dbReference type="Gramene" id="TKW25625">
    <property type="protein sequence ID" value="TKW25625"/>
    <property type="gene ID" value="SEVIR_3G130866v2"/>
</dbReference>
<proteinExistence type="predicted"/>
<name>A0A4U6VAY5_SETVI</name>
<feature type="region of interest" description="Disordered" evidence="1">
    <location>
        <begin position="1"/>
        <end position="29"/>
    </location>
</feature>
<protein>
    <submittedName>
        <fullName evidence="2">Uncharacterized protein</fullName>
    </submittedName>
</protein>
<sequence length="98" mass="10792">MRPVLLAPRASPVRRPGSPSPPPRCSPAPPRLALPATVLLRCAAAARPPRYPAAPVRRRGSPIRRFLPLHSRPAPKKLKKIFFKMLVVVPKKNVESIV</sequence>